<keyword evidence="2" id="KW-1185">Reference proteome</keyword>
<proteinExistence type="predicted"/>
<reference evidence="1" key="1">
    <citation type="submission" date="2020-05" db="EMBL/GenBank/DDBJ databases">
        <title>Phylogenomic resolution of chytrid fungi.</title>
        <authorList>
            <person name="Stajich J.E."/>
            <person name="Amses K."/>
            <person name="Simmons R."/>
            <person name="Seto K."/>
            <person name="Myers J."/>
            <person name="Bonds A."/>
            <person name="Quandt C.A."/>
            <person name="Barry K."/>
            <person name="Liu P."/>
            <person name="Grigoriev I."/>
            <person name="Longcore J.E."/>
            <person name="James T.Y."/>
        </authorList>
    </citation>
    <scope>NUCLEOTIDE SEQUENCE</scope>
    <source>
        <strain evidence="1">JEL0318</strain>
    </source>
</reference>
<protein>
    <submittedName>
        <fullName evidence="1">Uncharacterized protein</fullName>
    </submittedName>
</protein>
<accession>A0AAD5SF83</accession>
<comment type="caution">
    <text evidence="1">The sequence shown here is derived from an EMBL/GenBank/DDBJ whole genome shotgun (WGS) entry which is preliminary data.</text>
</comment>
<dbReference type="AlphaFoldDB" id="A0AAD5SF83"/>
<organism evidence="1 2">
    <name type="scientific">Rhizophlyctis rosea</name>
    <dbReference type="NCBI Taxonomy" id="64517"/>
    <lineage>
        <taxon>Eukaryota</taxon>
        <taxon>Fungi</taxon>
        <taxon>Fungi incertae sedis</taxon>
        <taxon>Chytridiomycota</taxon>
        <taxon>Chytridiomycota incertae sedis</taxon>
        <taxon>Chytridiomycetes</taxon>
        <taxon>Rhizophlyctidales</taxon>
        <taxon>Rhizophlyctidaceae</taxon>
        <taxon>Rhizophlyctis</taxon>
    </lineage>
</organism>
<evidence type="ECO:0000313" key="1">
    <source>
        <dbReference type="EMBL" id="KAJ3052689.1"/>
    </source>
</evidence>
<evidence type="ECO:0000313" key="2">
    <source>
        <dbReference type="Proteomes" id="UP001212841"/>
    </source>
</evidence>
<dbReference type="EMBL" id="JADGJD010000275">
    <property type="protein sequence ID" value="KAJ3052689.1"/>
    <property type="molecule type" value="Genomic_DNA"/>
</dbReference>
<dbReference type="Proteomes" id="UP001212841">
    <property type="component" value="Unassembled WGS sequence"/>
</dbReference>
<name>A0AAD5SF83_9FUNG</name>
<gene>
    <name evidence="1" type="ORF">HK097_005861</name>
</gene>
<sequence>MDCYTTADEDEANVLFQNTFYDPDGNPISQMTGLDCEHRVLQNFETPALIQGFNPVNATDVAFRTPTLQAVHYLRWVVHYLKDQDVLKFGFGIENDVQMLKNAGMTGMLGFQRSDDYVIWHQRNVLNIPRHRDVVSMA</sequence>